<reference evidence="3" key="1">
    <citation type="journal article" date="2023" name="Insect Mol. Biol.">
        <title>Genome sequencing provides insights into the evolution of gene families encoding plant cell wall-degrading enzymes in longhorned beetles.</title>
        <authorList>
            <person name="Shin N.R."/>
            <person name="Okamura Y."/>
            <person name="Kirsch R."/>
            <person name="Pauchet Y."/>
        </authorList>
    </citation>
    <scope>NUCLEOTIDE SEQUENCE</scope>
    <source>
        <strain evidence="3">RBIC_L_NR</strain>
    </source>
</reference>
<dbReference type="PANTHER" id="PTHR21715:SF0">
    <property type="entry name" value="RH04127P"/>
    <property type="match status" value="1"/>
</dbReference>
<feature type="compositionally biased region" description="Low complexity" evidence="1">
    <location>
        <begin position="70"/>
        <end position="82"/>
    </location>
</feature>
<dbReference type="Proteomes" id="UP001162156">
    <property type="component" value="Unassembled WGS sequence"/>
</dbReference>
<dbReference type="SUPFAM" id="SSF51045">
    <property type="entry name" value="WW domain"/>
    <property type="match status" value="1"/>
</dbReference>
<feature type="region of interest" description="Disordered" evidence="1">
    <location>
        <begin position="70"/>
        <end position="96"/>
    </location>
</feature>
<gene>
    <name evidence="3" type="ORF">NQ314_009894</name>
</gene>
<dbReference type="CDD" id="cd00201">
    <property type="entry name" value="WW"/>
    <property type="match status" value="1"/>
</dbReference>
<feature type="domain" description="WW" evidence="2">
    <location>
        <begin position="8"/>
        <end position="30"/>
    </location>
</feature>
<dbReference type="InterPro" id="IPR053233">
    <property type="entry name" value="ABRA-related"/>
</dbReference>
<dbReference type="AlphaFoldDB" id="A0AAV8XW62"/>
<dbReference type="PANTHER" id="PTHR21715">
    <property type="entry name" value="RH04127P"/>
    <property type="match status" value="1"/>
</dbReference>
<accession>A0AAV8XW62</accession>
<protein>
    <recommendedName>
        <fullName evidence="2">WW domain-containing protein</fullName>
    </recommendedName>
</protein>
<organism evidence="3 4">
    <name type="scientific">Rhamnusium bicolor</name>
    <dbReference type="NCBI Taxonomy" id="1586634"/>
    <lineage>
        <taxon>Eukaryota</taxon>
        <taxon>Metazoa</taxon>
        <taxon>Ecdysozoa</taxon>
        <taxon>Arthropoda</taxon>
        <taxon>Hexapoda</taxon>
        <taxon>Insecta</taxon>
        <taxon>Pterygota</taxon>
        <taxon>Neoptera</taxon>
        <taxon>Endopterygota</taxon>
        <taxon>Coleoptera</taxon>
        <taxon>Polyphaga</taxon>
        <taxon>Cucujiformia</taxon>
        <taxon>Chrysomeloidea</taxon>
        <taxon>Cerambycidae</taxon>
        <taxon>Lepturinae</taxon>
        <taxon>Rhagiini</taxon>
        <taxon>Rhamnusium</taxon>
    </lineage>
</organism>
<dbReference type="Gene3D" id="2.20.70.10">
    <property type="match status" value="1"/>
</dbReference>
<keyword evidence="4" id="KW-1185">Reference proteome</keyword>
<sequence length="96" mass="11148">MTSLSYDDNSKSYYYYNNITKKTQWEHPLDDIYRGLVKKARAESQSFSLHDNREDATYVTDDILSLEEPLNLPPKKLEPLPLGARKKDLKLSPLKS</sequence>
<evidence type="ECO:0000313" key="3">
    <source>
        <dbReference type="EMBL" id="KAJ8942919.1"/>
    </source>
</evidence>
<dbReference type="PROSITE" id="PS50020">
    <property type="entry name" value="WW_DOMAIN_2"/>
    <property type="match status" value="1"/>
</dbReference>
<evidence type="ECO:0000313" key="4">
    <source>
        <dbReference type="Proteomes" id="UP001162156"/>
    </source>
</evidence>
<dbReference type="EMBL" id="JANEYF010002731">
    <property type="protein sequence ID" value="KAJ8942919.1"/>
    <property type="molecule type" value="Genomic_DNA"/>
</dbReference>
<dbReference type="InterPro" id="IPR036020">
    <property type="entry name" value="WW_dom_sf"/>
</dbReference>
<name>A0AAV8XW62_9CUCU</name>
<dbReference type="Pfam" id="PF00397">
    <property type="entry name" value="WW"/>
    <property type="match status" value="1"/>
</dbReference>
<evidence type="ECO:0000259" key="2">
    <source>
        <dbReference type="PROSITE" id="PS50020"/>
    </source>
</evidence>
<evidence type="ECO:0000256" key="1">
    <source>
        <dbReference type="SAM" id="MobiDB-lite"/>
    </source>
</evidence>
<proteinExistence type="predicted"/>
<dbReference type="InterPro" id="IPR001202">
    <property type="entry name" value="WW_dom"/>
</dbReference>
<comment type="caution">
    <text evidence="3">The sequence shown here is derived from an EMBL/GenBank/DDBJ whole genome shotgun (WGS) entry which is preliminary data.</text>
</comment>